<protein>
    <submittedName>
        <fullName evidence="1">23698_t:CDS:1</fullName>
    </submittedName>
</protein>
<sequence>MNEQVAIPIDNSKVDSHNEITQVLWDEIDFIISDYIIKVCNDDLQIQSLVKNENFNNYLRNELEDGKIYTYSCGKQIWQIIQNTLESYQPNQYQGPSITNYPGKLCTWNVNHTKNFIFLEASEKKTNNQIVRIKLPINRGGKDEFHIELLKSDDLMLISSFGIYIWTVKNNHDGNYLLYYWDKGPEPEKALIKQLNFLKGKFDFENLPPSPSFDQIIYRKSALHYIIEHSEDIIHHETVPYTLKNEDYDEASQPYLSLAILKIAEYKNINEHLDKTMIEILELIKSQVEKDKKEKKE</sequence>
<dbReference type="OrthoDB" id="2392335at2759"/>
<name>A0A9N8W726_9GLOM</name>
<dbReference type="EMBL" id="CAJVQA010000471">
    <property type="protein sequence ID" value="CAG8476546.1"/>
    <property type="molecule type" value="Genomic_DNA"/>
</dbReference>
<gene>
    <name evidence="1" type="ORF">CPELLU_LOCUS1323</name>
</gene>
<accession>A0A9N8W726</accession>
<dbReference type="Proteomes" id="UP000789759">
    <property type="component" value="Unassembled WGS sequence"/>
</dbReference>
<organism evidence="1 2">
    <name type="scientific">Cetraspora pellucida</name>
    <dbReference type="NCBI Taxonomy" id="1433469"/>
    <lineage>
        <taxon>Eukaryota</taxon>
        <taxon>Fungi</taxon>
        <taxon>Fungi incertae sedis</taxon>
        <taxon>Mucoromycota</taxon>
        <taxon>Glomeromycotina</taxon>
        <taxon>Glomeromycetes</taxon>
        <taxon>Diversisporales</taxon>
        <taxon>Gigasporaceae</taxon>
        <taxon>Cetraspora</taxon>
    </lineage>
</organism>
<reference evidence="1" key="1">
    <citation type="submission" date="2021-06" db="EMBL/GenBank/DDBJ databases">
        <authorList>
            <person name="Kallberg Y."/>
            <person name="Tangrot J."/>
            <person name="Rosling A."/>
        </authorList>
    </citation>
    <scope>NUCLEOTIDE SEQUENCE</scope>
    <source>
        <strain evidence="1">FL966</strain>
    </source>
</reference>
<comment type="caution">
    <text evidence="1">The sequence shown here is derived from an EMBL/GenBank/DDBJ whole genome shotgun (WGS) entry which is preliminary data.</text>
</comment>
<evidence type="ECO:0000313" key="2">
    <source>
        <dbReference type="Proteomes" id="UP000789759"/>
    </source>
</evidence>
<proteinExistence type="predicted"/>
<keyword evidence="2" id="KW-1185">Reference proteome</keyword>
<evidence type="ECO:0000313" key="1">
    <source>
        <dbReference type="EMBL" id="CAG8476546.1"/>
    </source>
</evidence>
<dbReference type="AlphaFoldDB" id="A0A9N8W726"/>